<dbReference type="GO" id="GO:0000166">
    <property type="term" value="F:nucleotide binding"/>
    <property type="evidence" value="ECO:0007669"/>
    <property type="project" value="InterPro"/>
</dbReference>
<evidence type="ECO:0000256" key="1">
    <source>
        <dbReference type="ARBA" id="ARBA00023002"/>
    </source>
</evidence>
<dbReference type="Gene3D" id="3.40.50.720">
    <property type="entry name" value="NAD(P)-binding Rossmann-like Domain"/>
    <property type="match status" value="1"/>
</dbReference>
<dbReference type="Proteomes" id="UP000292027">
    <property type="component" value="Unassembled WGS sequence"/>
</dbReference>
<dbReference type="AlphaFoldDB" id="A0A4Q7WMA8"/>
<dbReference type="InterPro" id="IPR036291">
    <property type="entry name" value="NAD(P)-bd_dom_sf"/>
</dbReference>
<protein>
    <submittedName>
        <fullName evidence="4">Dehydrogenase</fullName>
    </submittedName>
</protein>
<comment type="caution">
    <text evidence="4">The sequence shown here is derived from an EMBL/GenBank/DDBJ whole genome shotgun (WGS) entry which is preliminary data.</text>
</comment>
<evidence type="ECO:0000259" key="3">
    <source>
        <dbReference type="Pfam" id="PF22725"/>
    </source>
</evidence>
<gene>
    <name evidence="4" type="ORF">EV645_6320</name>
</gene>
<dbReference type="PANTHER" id="PTHR43818:SF11">
    <property type="entry name" value="BCDNA.GH03377"/>
    <property type="match status" value="1"/>
</dbReference>
<dbReference type="EMBL" id="SHKR01000015">
    <property type="protein sequence ID" value="RZU11160.1"/>
    <property type="molecule type" value="Genomic_DNA"/>
</dbReference>
<dbReference type="Pfam" id="PF22725">
    <property type="entry name" value="GFO_IDH_MocA_C3"/>
    <property type="match status" value="1"/>
</dbReference>
<dbReference type="Gene3D" id="3.30.360.10">
    <property type="entry name" value="Dihydrodipicolinate Reductase, domain 2"/>
    <property type="match status" value="1"/>
</dbReference>
<feature type="domain" description="GFO/IDH/MocA-like oxidoreductase" evidence="3">
    <location>
        <begin position="139"/>
        <end position="272"/>
    </location>
</feature>
<feature type="domain" description="Gfo/Idh/MocA-like oxidoreductase N-terminal" evidence="2">
    <location>
        <begin position="40"/>
        <end position="127"/>
    </location>
</feature>
<proteinExistence type="predicted"/>
<dbReference type="Pfam" id="PF01408">
    <property type="entry name" value="GFO_IDH_MocA"/>
    <property type="match status" value="1"/>
</dbReference>
<name>A0A4Q7WMA8_9ACTN</name>
<dbReference type="RefSeq" id="WP_130447640.1">
    <property type="nucleotide sequence ID" value="NZ_SHKR01000015.1"/>
</dbReference>
<organism evidence="4 5">
    <name type="scientific">Kribbella rubisoli</name>
    <dbReference type="NCBI Taxonomy" id="3075929"/>
    <lineage>
        <taxon>Bacteria</taxon>
        <taxon>Bacillati</taxon>
        <taxon>Actinomycetota</taxon>
        <taxon>Actinomycetes</taxon>
        <taxon>Propionibacteriales</taxon>
        <taxon>Kribbellaceae</taxon>
        <taxon>Kribbella</taxon>
    </lineage>
</organism>
<dbReference type="PANTHER" id="PTHR43818">
    <property type="entry name" value="BCDNA.GH03377"/>
    <property type="match status" value="1"/>
</dbReference>
<dbReference type="SUPFAM" id="SSF51735">
    <property type="entry name" value="NAD(P)-binding Rossmann-fold domains"/>
    <property type="match status" value="1"/>
</dbReference>
<dbReference type="GO" id="GO:0016491">
    <property type="term" value="F:oxidoreductase activity"/>
    <property type="evidence" value="ECO:0007669"/>
    <property type="project" value="UniProtKB-KW"/>
</dbReference>
<dbReference type="SUPFAM" id="SSF55347">
    <property type="entry name" value="Glyceraldehyde-3-phosphate dehydrogenase-like, C-terminal domain"/>
    <property type="match status" value="1"/>
</dbReference>
<evidence type="ECO:0000259" key="2">
    <source>
        <dbReference type="Pfam" id="PF01408"/>
    </source>
</evidence>
<evidence type="ECO:0000313" key="4">
    <source>
        <dbReference type="EMBL" id="RZU11160.1"/>
    </source>
</evidence>
<dbReference type="OrthoDB" id="256869at2"/>
<keyword evidence="5" id="KW-1185">Reference proteome</keyword>
<evidence type="ECO:0000313" key="5">
    <source>
        <dbReference type="Proteomes" id="UP000292027"/>
    </source>
</evidence>
<dbReference type="InterPro" id="IPR050463">
    <property type="entry name" value="Gfo/Idh/MocA_oxidrdct_glycsds"/>
</dbReference>
<reference evidence="4 5" key="1">
    <citation type="journal article" date="2015" name="Stand. Genomic Sci.">
        <title>Genomic Encyclopedia of Bacterial and Archaeal Type Strains, Phase III: the genomes of soil and plant-associated and newly described type strains.</title>
        <authorList>
            <person name="Whitman W.B."/>
            <person name="Woyke T."/>
            <person name="Klenk H.P."/>
            <person name="Zhou Y."/>
            <person name="Lilburn T.G."/>
            <person name="Beck B.J."/>
            <person name="De Vos P."/>
            <person name="Vandamme P."/>
            <person name="Eisen J.A."/>
            <person name="Garrity G."/>
            <person name="Hugenholtz P."/>
            <person name="Kyrpides N.C."/>
        </authorList>
    </citation>
    <scope>NUCLEOTIDE SEQUENCE [LARGE SCALE GENOMIC DNA]</scope>
    <source>
        <strain evidence="4 5">VKM Ac-2540</strain>
    </source>
</reference>
<keyword evidence="1" id="KW-0560">Oxidoreductase</keyword>
<sequence>MTSTQAVRFAAVGLDHAHIFGQIAGLIAAGAEFAGMATDDQDAAIAARVRERYPDVPVAESPDELLGRDGIDLIVTAAVPDRRGQIAVTALLAGKDVVTDKPGCVSLEQLEEIEKAVDQSGRFWSVTFSERFEVPSAIKAGELVREGKIGTVVQTIGIGPHRIGDRGHLGGGAGRPDWFYDKSRYGGILTDIASHQIDQFLWFTGARTAEVVASTVGNFANPDEPGLQDFGEILLRSENAQGYIRVDWYTPAGLPTWGDGRLMILGTDGYIELRKYIDIAGRDGGDHLFLVNQEGTQYVDCSKVQTTYYADLIRDVQERTTSAAPQEHTFETMRLALKAQQQATLRGAAK</sequence>
<accession>A0A4Q7WMA8</accession>
<dbReference type="InterPro" id="IPR055170">
    <property type="entry name" value="GFO_IDH_MocA-like_dom"/>
</dbReference>
<dbReference type="InterPro" id="IPR000683">
    <property type="entry name" value="Gfo/Idh/MocA-like_OxRdtase_N"/>
</dbReference>